<sequence>MNLEPSAPAADGTLRSSVTSLSTDVQSPRVPLPRHTQSFGPGVLKSQFFRWQSQCPARGPERGRFVPAGETPKETYHRLKGLYHRWVKPEEHSKEEIGEIIILELFLRVLPTDVCTWVQEHEPANGLVAAQLAQQSPPREQRLDGHLSSVPEQGPPKDTKYPL</sequence>
<reference evidence="4 5" key="1">
    <citation type="submission" date="2020-10" db="EMBL/GenBank/DDBJ databases">
        <title>Pygocentrus nattereri (red-bellied piranha) genome, fPygNat1, primary haplotype.</title>
        <authorList>
            <person name="Myers G."/>
            <person name="Meyer A."/>
            <person name="Karagic N."/>
            <person name="Pippel M."/>
            <person name="Winkler S."/>
            <person name="Tracey A."/>
            <person name="Wood J."/>
            <person name="Formenti G."/>
            <person name="Howe K."/>
            <person name="Fedrigo O."/>
            <person name="Jarvis E.D."/>
        </authorList>
    </citation>
    <scope>NUCLEOTIDE SEQUENCE [LARGE SCALE GENOMIC DNA]</scope>
</reference>
<accession>A0AAR2KGK1</accession>
<dbReference type="PANTHER" id="PTHR45935">
    <property type="entry name" value="PROTEIN ZBED8-RELATED"/>
    <property type="match status" value="1"/>
</dbReference>
<keyword evidence="5" id="KW-1185">Reference proteome</keyword>
<dbReference type="InterPro" id="IPR003309">
    <property type="entry name" value="SCAN_dom"/>
</dbReference>
<feature type="region of interest" description="Disordered" evidence="2">
    <location>
        <begin position="133"/>
        <end position="163"/>
    </location>
</feature>
<evidence type="ECO:0000259" key="3">
    <source>
        <dbReference type="PROSITE" id="PS50804"/>
    </source>
</evidence>
<protein>
    <recommendedName>
        <fullName evidence="3">SCAN box domain-containing protein</fullName>
    </recommendedName>
</protein>
<dbReference type="PROSITE" id="PS50804">
    <property type="entry name" value="SCAN_BOX"/>
    <property type="match status" value="1"/>
</dbReference>
<feature type="domain" description="SCAN box" evidence="3">
    <location>
        <begin position="72"/>
        <end position="134"/>
    </location>
</feature>
<dbReference type="Pfam" id="PF02023">
    <property type="entry name" value="SCAN"/>
    <property type="match status" value="1"/>
</dbReference>
<proteinExistence type="predicted"/>
<evidence type="ECO:0000313" key="5">
    <source>
        <dbReference type="Proteomes" id="UP001501920"/>
    </source>
</evidence>
<evidence type="ECO:0000256" key="1">
    <source>
        <dbReference type="ARBA" id="ARBA00023242"/>
    </source>
</evidence>
<dbReference type="Gene3D" id="1.10.4020.10">
    <property type="entry name" value="DNA breaking-rejoining enzymes"/>
    <property type="match status" value="1"/>
</dbReference>
<feature type="region of interest" description="Disordered" evidence="2">
    <location>
        <begin position="1"/>
        <end position="36"/>
    </location>
</feature>
<dbReference type="Proteomes" id="UP001501920">
    <property type="component" value="Chromosome 24"/>
</dbReference>
<evidence type="ECO:0000313" key="4">
    <source>
        <dbReference type="Ensembl" id="ENSPNAP00000061562.1"/>
    </source>
</evidence>
<dbReference type="InterPro" id="IPR038269">
    <property type="entry name" value="SCAN_sf"/>
</dbReference>
<organism evidence="4 5">
    <name type="scientific">Pygocentrus nattereri</name>
    <name type="common">Red-bellied piranha</name>
    <dbReference type="NCBI Taxonomy" id="42514"/>
    <lineage>
        <taxon>Eukaryota</taxon>
        <taxon>Metazoa</taxon>
        <taxon>Chordata</taxon>
        <taxon>Craniata</taxon>
        <taxon>Vertebrata</taxon>
        <taxon>Euteleostomi</taxon>
        <taxon>Actinopterygii</taxon>
        <taxon>Neopterygii</taxon>
        <taxon>Teleostei</taxon>
        <taxon>Ostariophysi</taxon>
        <taxon>Characiformes</taxon>
        <taxon>Characoidei</taxon>
        <taxon>Pygocentrus</taxon>
    </lineage>
</organism>
<dbReference type="AlphaFoldDB" id="A0AAR2KGK1"/>
<dbReference type="InterPro" id="IPR050916">
    <property type="entry name" value="SCAN-C2H2_zinc_finger"/>
</dbReference>
<dbReference type="SMART" id="SM00431">
    <property type="entry name" value="SCAN"/>
    <property type="match status" value="1"/>
</dbReference>
<dbReference type="GeneTree" id="ENSGT01120000272011"/>
<keyword evidence="1" id="KW-0539">Nucleus</keyword>
<reference evidence="4" key="2">
    <citation type="submission" date="2025-08" db="UniProtKB">
        <authorList>
            <consortium name="Ensembl"/>
        </authorList>
    </citation>
    <scope>IDENTIFICATION</scope>
</reference>
<feature type="compositionally biased region" description="Polar residues" evidence="2">
    <location>
        <begin position="14"/>
        <end position="26"/>
    </location>
</feature>
<dbReference type="Ensembl" id="ENSPNAT00000075130.1">
    <property type="protein sequence ID" value="ENSPNAP00000061562.1"/>
    <property type="gene ID" value="ENSPNAG00000034155.1"/>
</dbReference>
<dbReference type="SUPFAM" id="SSF47353">
    <property type="entry name" value="Retrovirus capsid dimerization domain-like"/>
    <property type="match status" value="1"/>
</dbReference>
<reference evidence="4" key="3">
    <citation type="submission" date="2025-09" db="UniProtKB">
        <authorList>
            <consortium name="Ensembl"/>
        </authorList>
    </citation>
    <scope>IDENTIFICATION</scope>
</reference>
<evidence type="ECO:0000256" key="2">
    <source>
        <dbReference type="SAM" id="MobiDB-lite"/>
    </source>
</evidence>
<dbReference type="PANTHER" id="PTHR45935:SF15">
    <property type="entry name" value="SCAN BOX DOMAIN-CONTAINING PROTEIN"/>
    <property type="match status" value="1"/>
</dbReference>
<name>A0AAR2KGK1_PYGNA</name>